<organism evidence="2 3">
    <name type="scientific">Mycobacterium kubicae</name>
    <dbReference type="NCBI Taxonomy" id="120959"/>
    <lineage>
        <taxon>Bacteria</taxon>
        <taxon>Bacillati</taxon>
        <taxon>Actinomycetota</taxon>
        <taxon>Actinomycetes</taxon>
        <taxon>Mycobacteriales</taxon>
        <taxon>Mycobacteriaceae</taxon>
        <taxon>Mycobacterium</taxon>
        <taxon>Mycobacterium simiae complex</taxon>
    </lineage>
</organism>
<dbReference type="Gene3D" id="2.30.110.10">
    <property type="entry name" value="Electron Transport, Fmn-binding Protein, Chain A"/>
    <property type="match status" value="1"/>
</dbReference>
<comment type="caution">
    <text evidence="2">The sequence shown here is derived from an EMBL/GenBank/DDBJ whole genome shotgun (WGS) entry which is preliminary data.</text>
</comment>
<dbReference type="PANTHER" id="PTHR35176">
    <property type="entry name" value="HEME OXYGENASE HI_0854-RELATED"/>
    <property type="match status" value="1"/>
</dbReference>
<protein>
    <recommendedName>
        <fullName evidence="4">Pyridoxamine 5-phosphate oxidase</fullName>
    </recommendedName>
</protein>
<name>A0ABQ1BFS4_9MYCO</name>
<accession>A0ABQ1BFS4</accession>
<dbReference type="InterPro" id="IPR052019">
    <property type="entry name" value="F420H2_bilvrd_red/Heme_oxyg"/>
</dbReference>
<gene>
    <name evidence="2" type="ORF">MKUB_00690</name>
</gene>
<evidence type="ECO:0008006" key="4">
    <source>
        <dbReference type="Google" id="ProtNLM"/>
    </source>
</evidence>
<proteinExistence type="predicted"/>
<dbReference type="PANTHER" id="PTHR35176:SF6">
    <property type="entry name" value="HEME OXYGENASE HI_0854-RELATED"/>
    <property type="match status" value="1"/>
</dbReference>
<reference evidence="2 3" key="1">
    <citation type="journal article" date="2019" name="Emerg. Microbes Infect.">
        <title>Comprehensive subspecies identification of 175 nontuberculous mycobacteria species based on 7547 genomic profiles.</title>
        <authorList>
            <person name="Matsumoto Y."/>
            <person name="Kinjo T."/>
            <person name="Motooka D."/>
            <person name="Nabeya D."/>
            <person name="Jung N."/>
            <person name="Uechi K."/>
            <person name="Horii T."/>
            <person name="Iida T."/>
            <person name="Fujita J."/>
            <person name="Nakamura S."/>
        </authorList>
    </citation>
    <scope>NUCLEOTIDE SEQUENCE [LARGE SCALE GENOMIC DNA]</scope>
    <source>
        <strain evidence="2 3">JCM 13573</strain>
    </source>
</reference>
<dbReference type="SUPFAM" id="SSF50475">
    <property type="entry name" value="FMN-binding split barrel"/>
    <property type="match status" value="1"/>
</dbReference>
<evidence type="ECO:0000313" key="2">
    <source>
        <dbReference type="EMBL" id="GFG62579.1"/>
    </source>
</evidence>
<evidence type="ECO:0000313" key="3">
    <source>
        <dbReference type="Proteomes" id="UP000465306"/>
    </source>
</evidence>
<dbReference type="Proteomes" id="UP000465306">
    <property type="component" value="Unassembled WGS sequence"/>
</dbReference>
<dbReference type="InterPro" id="IPR012349">
    <property type="entry name" value="Split_barrel_FMN-bd"/>
</dbReference>
<sequence length="171" mass="19412">MLRQSRVSARRLGCKPREYQRRLTAFRSNMKTLSETERQQFLSDKHVAVLSVHAADGRPPASVPIWYDYTPDGLIRINTSASTRKAKLIEKAGVVTLVVQREEPPYQYVVVEGTVVDTTSPAPVEDREAIAIRYLGEEGGRAFVRNFDDRESVLFTIRPDRWLTADFSGEL</sequence>
<keyword evidence="1" id="KW-0560">Oxidoreductase</keyword>
<evidence type="ECO:0000256" key="1">
    <source>
        <dbReference type="ARBA" id="ARBA00023002"/>
    </source>
</evidence>
<keyword evidence="3" id="KW-1185">Reference proteome</keyword>
<dbReference type="EMBL" id="BLKU01000001">
    <property type="protein sequence ID" value="GFG62579.1"/>
    <property type="molecule type" value="Genomic_DNA"/>
</dbReference>